<dbReference type="OrthoDB" id="396512at2"/>
<dbReference type="Pfam" id="PF00535">
    <property type="entry name" value="Glycos_transf_2"/>
    <property type="match status" value="1"/>
</dbReference>
<dbReference type="EMBL" id="LQOB01000020">
    <property type="protein sequence ID" value="KXT88126.1"/>
    <property type="molecule type" value="Genomic_DNA"/>
</dbReference>
<feature type="domain" description="Glycosyltransferase 2-like" evidence="5">
    <location>
        <begin position="5"/>
        <end position="175"/>
    </location>
</feature>
<dbReference type="AlphaFoldDB" id="A0A139PG67"/>
<evidence type="ECO:0000256" key="3">
    <source>
        <dbReference type="ARBA" id="ARBA00022676"/>
    </source>
</evidence>
<evidence type="ECO:0000256" key="2">
    <source>
        <dbReference type="ARBA" id="ARBA00006739"/>
    </source>
</evidence>
<accession>A0A139PG67</accession>
<evidence type="ECO:0000256" key="4">
    <source>
        <dbReference type="ARBA" id="ARBA00022679"/>
    </source>
</evidence>
<dbReference type="PATRIC" id="fig|1303.79.peg.305"/>
<comment type="pathway">
    <text evidence="1">Cell wall biogenesis; cell wall polysaccharide biosynthesis.</text>
</comment>
<dbReference type="Proteomes" id="UP000072653">
    <property type="component" value="Unassembled WGS sequence"/>
</dbReference>
<evidence type="ECO:0000313" key="7">
    <source>
        <dbReference type="Proteomes" id="UP000072653"/>
    </source>
</evidence>
<dbReference type="CDD" id="cd04186">
    <property type="entry name" value="GT_2_like_c"/>
    <property type="match status" value="1"/>
</dbReference>
<dbReference type="InterPro" id="IPR001173">
    <property type="entry name" value="Glyco_trans_2-like"/>
</dbReference>
<dbReference type="GO" id="GO:0016757">
    <property type="term" value="F:glycosyltransferase activity"/>
    <property type="evidence" value="ECO:0007669"/>
    <property type="project" value="UniProtKB-KW"/>
</dbReference>
<keyword evidence="4 6" id="KW-0808">Transferase</keyword>
<dbReference type="RefSeq" id="WP_061452069.1">
    <property type="nucleotide sequence ID" value="NZ_KQ969550.1"/>
</dbReference>
<comment type="caution">
    <text evidence="6">The sequence shown here is derived from an EMBL/GenBank/DDBJ whole genome shotgun (WGS) entry which is preliminary data.</text>
</comment>
<name>A0A139PG67_STROR</name>
<protein>
    <submittedName>
        <fullName evidence="6">Glycosyltransferase</fullName>
    </submittedName>
</protein>
<proteinExistence type="inferred from homology"/>
<reference evidence="6 7" key="1">
    <citation type="submission" date="2016-01" db="EMBL/GenBank/DDBJ databases">
        <title>Highly variable Streptococcus oralis are common among viridans streptococci isolated from primates.</title>
        <authorList>
            <person name="Denapaite D."/>
            <person name="Rieger M."/>
            <person name="Koendgen S."/>
            <person name="Brueckner R."/>
            <person name="Ochigava I."/>
            <person name="Kappeler P."/>
            <person name="Maetz-Rensing K."/>
            <person name="Leendertz F."/>
            <person name="Hakenbeck R."/>
        </authorList>
    </citation>
    <scope>NUCLEOTIDE SEQUENCE [LARGE SCALE GENOMIC DNA]</scope>
    <source>
        <strain evidence="6 7">DD16</strain>
    </source>
</reference>
<sequence length="300" mass="34669">MDKVCIVILNYNNYEDTIECVQSLRSTIKSNEYDIVIVDNNSVNDSVKELSRALSPIKIITSLENRGYANGNNIGIKYAEDNGYDYICILNNDTLIEVDFLESCKRELEDNSSVAFVSPVLVEYKNNNLVQSTGGDIFINRGIVTLKNHGAQRDKLPSKIESDYIGGACLMFKTSILKIIGYIPESYFLFYEETEWCYGAKKLGYKNICLTQSYVYHKGSVSIKAVNGLQEYLMARNRVVFVRRNVNSKLRYTVFLIYLFMQQLYHCLSRRDCSKRKYKYYLDGVFNRIDPSYPFIFINE</sequence>
<comment type="similarity">
    <text evidence="2">Belongs to the glycosyltransferase 2 family.</text>
</comment>
<dbReference type="PANTHER" id="PTHR43179">
    <property type="entry name" value="RHAMNOSYLTRANSFERASE WBBL"/>
    <property type="match status" value="1"/>
</dbReference>
<keyword evidence="3" id="KW-0328">Glycosyltransferase</keyword>
<dbReference type="Gene3D" id="3.90.550.10">
    <property type="entry name" value="Spore Coat Polysaccharide Biosynthesis Protein SpsA, Chain A"/>
    <property type="match status" value="1"/>
</dbReference>
<evidence type="ECO:0000313" key="6">
    <source>
        <dbReference type="EMBL" id="KXT88126.1"/>
    </source>
</evidence>
<dbReference type="SUPFAM" id="SSF53448">
    <property type="entry name" value="Nucleotide-diphospho-sugar transferases"/>
    <property type="match status" value="1"/>
</dbReference>
<dbReference type="InterPro" id="IPR029044">
    <property type="entry name" value="Nucleotide-diphossugar_trans"/>
</dbReference>
<evidence type="ECO:0000256" key="1">
    <source>
        <dbReference type="ARBA" id="ARBA00004776"/>
    </source>
</evidence>
<gene>
    <name evidence="6" type="ORF">SORDD16_00278</name>
</gene>
<evidence type="ECO:0000259" key="5">
    <source>
        <dbReference type="Pfam" id="PF00535"/>
    </source>
</evidence>
<dbReference type="PANTHER" id="PTHR43179:SF12">
    <property type="entry name" value="GALACTOFURANOSYLTRANSFERASE GLFT2"/>
    <property type="match status" value="1"/>
</dbReference>
<organism evidence="6 7">
    <name type="scientific">Streptococcus oralis</name>
    <dbReference type="NCBI Taxonomy" id="1303"/>
    <lineage>
        <taxon>Bacteria</taxon>
        <taxon>Bacillati</taxon>
        <taxon>Bacillota</taxon>
        <taxon>Bacilli</taxon>
        <taxon>Lactobacillales</taxon>
        <taxon>Streptococcaceae</taxon>
        <taxon>Streptococcus</taxon>
    </lineage>
</organism>